<dbReference type="Proteomes" id="UP000225740">
    <property type="component" value="Unassembled WGS sequence"/>
</dbReference>
<keyword evidence="2" id="KW-1185">Reference proteome</keyword>
<protein>
    <submittedName>
        <fullName evidence="1">Uncharacterized protein</fullName>
    </submittedName>
</protein>
<gene>
    <name evidence="1" type="ORF">CEE69_17105</name>
</gene>
<evidence type="ECO:0000313" key="1">
    <source>
        <dbReference type="EMBL" id="PHQ34020.1"/>
    </source>
</evidence>
<proteinExistence type="predicted"/>
<reference evidence="1 2" key="1">
    <citation type="submission" date="2017-06" db="EMBL/GenBank/DDBJ databases">
        <title>Description of Rhodopirellula bahusiensis sp. nov.</title>
        <authorList>
            <person name="Kizina J."/>
            <person name="Harder J."/>
        </authorList>
    </citation>
    <scope>NUCLEOTIDE SEQUENCE [LARGE SCALE GENOMIC DNA]</scope>
    <source>
        <strain evidence="1 2">SWK21</strain>
    </source>
</reference>
<dbReference type="EMBL" id="NIZW01000013">
    <property type="protein sequence ID" value="PHQ34020.1"/>
    <property type="molecule type" value="Genomic_DNA"/>
</dbReference>
<evidence type="ECO:0000313" key="2">
    <source>
        <dbReference type="Proteomes" id="UP000225740"/>
    </source>
</evidence>
<accession>A0A2G1W5B9</accession>
<sequence length="76" mass="8630">MCHTQKIANAAPVARITIDAMPEPEAVNSLEPSKLARVDRLEPSKWSFFRESFDAAKKIGFADVWWRNKPPHVLIV</sequence>
<dbReference type="AlphaFoldDB" id="A0A2G1W5B9"/>
<comment type="caution">
    <text evidence="1">The sequence shown here is derived from an EMBL/GenBank/DDBJ whole genome shotgun (WGS) entry which is preliminary data.</text>
</comment>
<organism evidence="1 2">
    <name type="scientific">Rhodopirellula bahusiensis</name>
    <dbReference type="NCBI Taxonomy" id="2014065"/>
    <lineage>
        <taxon>Bacteria</taxon>
        <taxon>Pseudomonadati</taxon>
        <taxon>Planctomycetota</taxon>
        <taxon>Planctomycetia</taxon>
        <taxon>Pirellulales</taxon>
        <taxon>Pirellulaceae</taxon>
        <taxon>Rhodopirellula</taxon>
    </lineage>
</organism>
<name>A0A2G1W5B9_9BACT</name>